<dbReference type="PANTHER" id="PTHR12215:SF10">
    <property type="entry name" value="L-AMINOADIPATE-SEMIALDEHYDE DEHYDROGENASE-PHOSPHOPANTETHEINYL TRANSFERASE"/>
    <property type="match status" value="1"/>
</dbReference>
<evidence type="ECO:0000256" key="11">
    <source>
        <dbReference type="HAMAP-Rule" id="MF_00101"/>
    </source>
</evidence>
<evidence type="ECO:0000313" key="14">
    <source>
        <dbReference type="Proteomes" id="UP000198718"/>
    </source>
</evidence>
<dbReference type="PANTHER" id="PTHR12215">
    <property type="entry name" value="PHOSPHOPANTETHEINE TRANSFERASE"/>
    <property type="match status" value="1"/>
</dbReference>
<dbReference type="InterPro" id="IPR008278">
    <property type="entry name" value="4-PPantetheinyl_Trfase_dom"/>
</dbReference>
<gene>
    <name evidence="11" type="primary">acpS</name>
    <name evidence="13" type="ORF">SAMN05660472_02360</name>
</gene>
<reference evidence="13 14" key="1">
    <citation type="submission" date="2016-10" db="EMBL/GenBank/DDBJ databases">
        <authorList>
            <person name="de Groot N.N."/>
        </authorList>
    </citation>
    <scope>NUCLEOTIDE SEQUENCE [LARGE SCALE GENOMIC DNA]</scope>
    <source>
        <strain evidence="13 14">DSM 18346</strain>
    </source>
</reference>
<comment type="cofactor">
    <cofactor evidence="1 11">
        <name>Mg(2+)</name>
        <dbReference type="ChEBI" id="CHEBI:18420"/>
    </cofactor>
</comment>
<dbReference type="SUPFAM" id="SSF56214">
    <property type="entry name" value="4'-phosphopantetheinyl transferase"/>
    <property type="match status" value="1"/>
</dbReference>
<dbReference type="GO" id="GO:0000287">
    <property type="term" value="F:magnesium ion binding"/>
    <property type="evidence" value="ECO:0007669"/>
    <property type="project" value="UniProtKB-UniRule"/>
</dbReference>
<keyword evidence="7 11" id="KW-0276">Fatty acid metabolism</keyword>
<proteinExistence type="inferred from homology"/>
<dbReference type="OrthoDB" id="517356at2"/>
<feature type="binding site" evidence="11">
    <location>
        <position position="56"/>
    </location>
    <ligand>
        <name>Mg(2+)</name>
        <dbReference type="ChEBI" id="CHEBI:18420"/>
    </ligand>
</feature>
<feature type="domain" description="4'-phosphopantetheinyl transferase" evidence="12">
    <location>
        <begin position="4"/>
        <end position="117"/>
    </location>
</feature>
<comment type="similarity">
    <text evidence="2">Belongs to the P-Pant transferase superfamily. Gsp/Sfp/HetI/AcpT family.</text>
</comment>
<keyword evidence="14" id="KW-1185">Reference proteome</keyword>
<dbReference type="RefSeq" id="WP_090553889.1">
    <property type="nucleotide sequence ID" value="NZ_FNFP01000005.1"/>
</dbReference>
<dbReference type="NCBIfam" id="TIGR00556">
    <property type="entry name" value="pantethn_trn"/>
    <property type="match status" value="1"/>
</dbReference>
<dbReference type="EMBL" id="FNFP01000005">
    <property type="protein sequence ID" value="SDK95966.1"/>
    <property type="molecule type" value="Genomic_DNA"/>
</dbReference>
<dbReference type="Proteomes" id="UP000198718">
    <property type="component" value="Unassembled WGS sequence"/>
</dbReference>
<dbReference type="GO" id="GO:0019878">
    <property type="term" value="P:lysine biosynthetic process via aminoadipic acid"/>
    <property type="evidence" value="ECO:0007669"/>
    <property type="project" value="TreeGrafter"/>
</dbReference>
<dbReference type="Pfam" id="PF01648">
    <property type="entry name" value="ACPS"/>
    <property type="match status" value="1"/>
</dbReference>
<evidence type="ECO:0000256" key="5">
    <source>
        <dbReference type="ARBA" id="ARBA00022679"/>
    </source>
</evidence>
<keyword evidence="8 11" id="KW-0460">Magnesium</keyword>
<evidence type="ECO:0000256" key="2">
    <source>
        <dbReference type="ARBA" id="ARBA00010990"/>
    </source>
</evidence>
<evidence type="ECO:0000256" key="3">
    <source>
        <dbReference type="ARBA" id="ARBA00022490"/>
    </source>
</evidence>
<protein>
    <recommendedName>
        <fullName evidence="11">Holo-[acyl-carrier-protein] synthase</fullName>
        <shortName evidence="11">Holo-ACP synthase</shortName>
        <ecNumber evidence="11">2.7.8.7</ecNumber>
    </recommendedName>
    <alternativeName>
        <fullName evidence="11">4'-phosphopantetheinyl transferase AcpS</fullName>
    </alternativeName>
</protein>
<dbReference type="Gene3D" id="3.90.470.20">
    <property type="entry name" value="4'-phosphopantetheinyl transferase domain"/>
    <property type="match status" value="1"/>
</dbReference>
<evidence type="ECO:0000259" key="12">
    <source>
        <dbReference type="Pfam" id="PF01648"/>
    </source>
</evidence>
<dbReference type="InterPro" id="IPR050559">
    <property type="entry name" value="P-Pant_transferase_sf"/>
</dbReference>
<keyword evidence="5 11" id="KW-0808">Transferase</keyword>
<evidence type="ECO:0000313" key="13">
    <source>
        <dbReference type="EMBL" id="SDK95966.1"/>
    </source>
</evidence>
<feature type="binding site" evidence="11">
    <location>
        <position position="8"/>
    </location>
    <ligand>
        <name>Mg(2+)</name>
        <dbReference type="ChEBI" id="CHEBI:18420"/>
    </ligand>
</feature>
<dbReference type="HAMAP" id="MF_00101">
    <property type="entry name" value="AcpS"/>
    <property type="match status" value="1"/>
</dbReference>
<dbReference type="AlphaFoldDB" id="A0A1G9G5V7"/>
<comment type="function">
    <text evidence="11">Transfers the 4'-phosphopantetheine moiety from coenzyme A to a Ser of acyl-carrier-protein.</text>
</comment>
<keyword evidence="3 11" id="KW-0963">Cytoplasm</keyword>
<sequence>MIKGLGIDIIEIYRIERAIHKNPRFLERIFTEEEVLLFEERNQQPSTIAGFFAAKEAAVKALGTGIRDIQWRDIEIKKTPEGKPYIKLHNNAATIAYSKDIKEILVSISHSKDYAVAQAIAF</sequence>
<dbReference type="InterPro" id="IPR004568">
    <property type="entry name" value="Ppantetheine-prot_Trfase_dom"/>
</dbReference>
<comment type="catalytic activity">
    <reaction evidence="11">
        <text>apo-[ACP] + CoA = holo-[ACP] + adenosine 3',5'-bisphosphate + H(+)</text>
        <dbReference type="Rhea" id="RHEA:12068"/>
        <dbReference type="Rhea" id="RHEA-COMP:9685"/>
        <dbReference type="Rhea" id="RHEA-COMP:9690"/>
        <dbReference type="ChEBI" id="CHEBI:15378"/>
        <dbReference type="ChEBI" id="CHEBI:29999"/>
        <dbReference type="ChEBI" id="CHEBI:57287"/>
        <dbReference type="ChEBI" id="CHEBI:58343"/>
        <dbReference type="ChEBI" id="CHEBI:64479"/>
        <dbReference type="EC" id="2.7.8.7"/>
    </reaction>
</comment>
<evidence type="ECO:0000256" key="6">
    <source>
        <dbReference type="ARBA" id="ARBA00022723"/>
    </source>
</evidence>
<keyword evidence="9 11" id="KW-0443">Lipid metabolism</keyword>
<comment type="similarity">
    <text evidence="11">Belongs to the P-Pant transferase superfamily. AcpS family.</text>
</comment>
<dbReference type="InterPro" id="IPR002582">
    <property type="entry name" value="ACPS"/>
</dbReference>
<dbReference type="GO" id="GO:0005829">
    <property type="term" value="C:cytosol"/>
    <property type="evidence" value="ECO:0007669"/>
    <property type="project" value="TreeGrafter"/>
</dbReference>
<evidence type="ECO:0000256" key="1">
    <source>
        <dbReference type="ARBA" id="ARBA00001946"/>
    </source>
</evidence>
<evidence type="ECO:0000256" key="8">
    <source>
        <dbReference type="ARBA" id="ARBA00022842"/>
    </source>
</evidence>
<evidence type="ECO:0000256" key="4">
    <source>
        <dbReference type="ARBA" id="ARBA00022516"/>
    </source>
</evidence>
<evidence type="ECO:0000256" key="7">
    <source>
        <dbReference type="ARBA" id="ARBA00022832"/>
    </source>
</evidence>
<comment type="subcellular location">
    <subcellularLocation>
        <location evidence="11">Cytoplasm</location>
    </subcellularLocation>
</comment>
<dbReference type="EC" id="2.7.8.7" evidence="11"/>
<accession>A0A1G9G5V7</accession>
<evidence type="ECO:0000256" key="9">
    <source>
        <dbReference type="ARBA" id="ARBA00023098"/>
    </source>
</evidence>
<evidence type="ECO:0000256" key="10">
    <source>
        <dbReference type="ARBA" id="ARBA00023160"/>
    </source>
</evidence>
<dbReference type="GO" id="GO:0006633">
    <property type="term" value="P:fatty acid biosynthetic process"/>
    <property type="evidence" value="ECO:0007669"/>
    <property type="project" value="UniProtKB-UniRule"/>
</dbReference>
<dbReference type="STRING" id="393762.SAMN05660472_02360"/>
<name>A0A1G9G5V7_9FIRM</name>
<dbReference type="NCBIfam" id="TIGR00516">
    <property type="entry name" value="acpS"/>
    <property type="match status" value="1"/>
</dbReference>
<keyword evidence="10 11" id="KW-0275">Fatty acid biosynthesis</keyword>
<dbReference type="InterPro" id="IPR037143">
    <property type="entry name" value="4-PPantetheinyl_Trfase_dom_sf"/>
</dbReference>
<keyword evidence="4 11" id="KW-0444">Lipid biosynthesis</keyword>
<organism evidence="13 14">
    <name type="scientific">Natronincola ferrireducens</name>
    <dbReference type="NCBI Taxonomy" id="393762"/>
    <lineage>
        <taxon>Bacteria</taxon>
        <taxon>Bacillati</taxon>
        <taxon>Bacillota</taxon>
        <taxon>Clostridia</taxon>
        <taxon>Peptostreptococcales</taxon>
        <taxon>Natronincolaceae</taxon>
        <taxon>Natronincola</taxon>
    </lineage>
</organism>
<keyword evidence="6 11" id="KW-0479">Metal-binding</keyword>
<dbReference type="GO" id="GO:0008897">
    <property type="term" value="F:holo-[acyl-carrier-protein] synthase activity"/>
    <property type="evidence" value="ECO:0007669"/>
    <property type="project" value="UniProtKB-UniRule"/>
</dbReference>